<sequence length="85" mass="9426">MSGTPKVRVVRVRLDGQDDDAGAVAELLAQLLPELSDGRVQAGEISRPYQNRRGPGARRYVELYLLDDSPGRDADQPRNSHRSIQ</sequence>
<evidence type="ECO:0000313" key="2">
    <source>
        <dbReference type="Proteomes" id="UP001501442"/>
    </source>
</evidence>
<dbReference type="RefSeq" id="WP_345431914.1">
    <property type="nucleotide sequence ID" value="NZ_BAABHK010000004.1"/>
</dbReference>
<gene>
    <name evidence="1" type="ORF">GCM10023196_035280</name>
</gene>
<protein>
    <submittedName>
        <fullName evidence="1">Uncharacterized protein</fullName>
    </submittedName>
</protein>
<accession>A0ABP8UC29</accession>
<dbReference type="Proteomes" id="UP001501442">
    <property type="component" value="Unassembled WGS sequence"/>
</dbReference>
<evidence type="ECO:0000313" key="1">
    <source>
        <dbReference type="EMBL" id="GAA4626557.1"/>
    </source>
</evidence>
<reference evidence="2" key="1">
    <citation type="journal article" date="2019" name="Int. J. Syst. Evol. Microbiol.">
        <title>The Global Catalogue of Microorganisms (GCM) 10K type strain sequencing project: providing services to taxonomists for standard genome sequencing and annotation.</title>
        <authorList>
            <consortium name="The Broad Institute Genomics Platform"/>
            <consortium name="The Broad Institute Genome Sequencing Center for Infectious Disease"/>
            <person name="Wu L."/>
            <person name="Ma J."/>
        </authorList>
    </citation>
    <scope>NUCLEOTIDE SEQUENCE [LARGE SCALE GENOMIC DNA]</scope>
    <source>
        <strain evidence="2">JCM 17939</strain>
    </source>
</reference>
<comment type="caution">
    <text evidence="1">The sequence shown here is derived from an EMBL/GenBank/DDBJ whole genome shotgun (WGS) entry which is preliminary data.</text>
</comment>
<dbReference type="EMBL" id="BAABHK010000004">
    <property type="protein sequence ID" value="GAA4626557.1"/>
    <property type="molecule type" value="Genomic_DNA"/>
</dbReference>
<name>A0ABP8UC29_9ACTN</name>
<keyword evidence="2" id="KW-1185">Reference proteome</keyword>
<organism evidence="1 2">
    <name type="scientific">Actinoallomurus vinaceus</name>
    <dbReference type="NCBI Taxonomy" id="1080074"/>
    <lineage>
        <taxon>Bacteria</taxon>
        <taxon>Bacillati</taxon>
        <taxon>Actinomycetota</taxon>
        <taxon>Actinomycetes</taxon>
        <taxon>Streptosporangiales</taxon>
        <taxon>Thermomonosporaceae</taxon>
        <taxon>Actinoallomurus</taxon>
    </lineage>
</organism>
<proteinExistence type="predicted"/>